<keyword evidence="2" id="KW-1185">Reference proteome</keyword>
<evidence type="ECO:0008006" key="3">
    <source>
        <dbReference type="Google" id="ProtNLM"/>
    </source>
</evidence>
<comment type="caution">
    <text evidence="1">The sequence shown here is derived from an EMBL/GenBank/DDBJ whole genome shotgun (WGS) entry which is preliminary data.</text>
</comment>
<evidence type="ECO:0000313" key="1">
    <source>
        <dbReference type="EMBL" id="GAA5101687.1"/>
    </source>
</evidence>
<organism evidence="1 2">
    <name type="scientific">Bartonella acomydis</name>
    <dbReference type="NCBI Taxonomy" id="686234"/>
    <lineage>
        <taxon>Bacteria</taxon>
        <taxon>Pseudomonadati</taxon>
        <taxon>Pseudomonadota</taxon>
        <taxon>Alphaproteobacteria</taxon>
        <taxon>Hyphomicrobiales</taxon>
        <taxon>Bartonellaceae</taxon>
        <taxon>Bartonella</taxon>
    </lineage>
</organism>
<gene>
    <name evidence="1" type="ORF">GCM10023260_13420</name>
</gene>
<evidence type="ECO:0000313" key="2">
    <source>
        <dbReference type="Proteomes" id="UP001501525"/>
    </source>
</evidence>
<proteinExistence type="predicted"/>
<name>A0ABP9MWB2_9HYPH</name>
<dbReference type="EMBL" id="BAABIY010000078">
    <property type="protein sequence ID" value="GAA5101687.1"/>
    <property type="molecule type" value="Genomic_DNA"/>
</dbReference>
<dbReference type="PROSITE" id="PS51257">
    <property type="entry name" value="PROKAR_LIPOPROTEIN"/>
    <property type="match status" value="1"/>
</dbReference>
<sequence>MKKILKLLSCSAVLMMAGCNSKPPSKYFVIWEKSDADSTEVAKALLECGKPTPYNADPENSELGFNEWARIHTCMLQSGFQYTSENGKWCENCQDDRIPVYPLNGPVIPKRSVERRLKSSYCQKYKNKPECQP</sequence>
<dbReference type="RefSeq" id="WP_345097257.1">
    <property type="nucleotide sequence ID" value="NZ_BAABIY010000078.1"/>
</dbReference>
<dbReference type="Proteomes" id="UP001501525">
    <property type="component" value="Unassembled WGS sequence"/>
</dbReference>
<reference evidence="2" key="1">
    <citation type="journal article" date="2019" name="Int. J. Syst. Evol. Microbiol.">
        <title>The Global Catalogue of Microorganisms (GCM) 10K type strain sequencing project: providing services to taxonomists for standard genome sequencing and annotation.</title>
        <authorList>
            <consortium name="The Broad Institute Genomics Platform"/>
            <consortium name="The Broad Institute Genome Sequencing Center for Infectious Disease"/>
            <person name="Wu L."/>
            <person name="Ma J."/>
        </authorList>
    </citation>
    <scope>NUCLEOTIDE SEQUENCE [LARGE SCALE GENOMIC DNA]</scope>
    <source>
        <strain evidence="2">JCM 17706</strain>
    </source>
</reference>
<accession>A0ABP9MWB2</accession>
<protein>
    <recommendedName>
        <fullName evidence="3">Genomic island protein</fullName>
    </recommendedName>
</protein>